<evidence type="ECO:0000256" key="2">
    <source>
        <dbReference type="ARBA" id="ARBA00022801"/>
    </source>
</evidence>
<evidence type="ECO:0000256" key="1">
    <source>
        <dbReference type="ARBA" id="ARBA00022723"/>
    </source>
</evidence>
<feature type="non-terminal residue" evidence="3">
    <location>
        <position position="256"/>
    </location>
</feature>
<dbReference type="PANTHER" id="PTHR10819">
    <property type="entry name" value="PHOSPHOTRIESTERASE-RELATED"/>
    <property type="match status" value="1"/>
</dbReference>
<reference evidence="3" key="1">
    <citation type="submission" date="2018-05" db="EMBL/GenBank/DDBJ databases">
        <authorList>
            <person name="Lanie J.A."/>
            <person name="Ng W.-L."/>
            <person name="Kazmierczak K.M."/>
            <person name="Andrzejewski T.M."/>
            <person name="Davidsen T.M."/>
            <person name="Wayne K.J."/>
            <person name="Tettelin H."/>
            <person name="Glass J.I."/>
            <person name="Rusch D."/>
            <person name="Podicherti R."/>
            <person name="Tsui H.-C.T."/>
            <person name="Winkler M.E."/>
        </authorList>
    </citation>
    <scope>NUCLEOTIDE SEQUENCE</scope>
</reference>
<evidence type="ECO:0000313" key="3">
    <source>
        <dbReference type="EMBL" id="SVC94788.1"/>
    </source>
</evidence>
<evidence type="ECO:0008006" key="4">
    <source>
        <dbReference type="Google" id="ProtNLM"/>
    </source>
</evidence>
<dbReference type="PROSITE" id="PS51347">
    <property type="entry name" value="PHOSPHOTRIESTERASE_2"/>
    <property type="match status" value="1"/>
</dbReference>
<dbReference type="Gene3D" id="3.20.20.140">
    <property type="entry name" value="Metal-dependent hydrolases"/>
    <property type="match status" value="1"/>
</dbReference>
<dbReference type="GO" id="GO:0008270">
    <property type="term" value="F:zinc ion binding"/>
    <property type="evidence" value="ECO:0007669"/>
    <property type="project" value="InterPro"/>
</dbReference>
<name>A0A382RCQ6_9ZZZZ</name>
<proteinExistence type="predicted"/>
<dbReference type="AlphaFoldDB" id="A0A382RCQ6"/>
<keyword evidence="1" id="KW-0479">Metal-binding</keyword>
<dbReference type="Pfam" id="PF02126">
    <property type="entry name" value="PTE"/>
    <property type="match status" value="1"/>
</dbReference>
<dbReference type="SUPFAM" id="SSF51556">
    <property type="entry name" value="Metallo-dependent hydrolases"/>
    <property type="match status" value="1"/>
</dbReference>
<dbReference type="PANTHER" id="PTHR10819:SF3">
    <property type="entry name" value="PHOSPHOTRIESTERASE-RELATED PROTEIN"/>
    <property type="match status" value="1"/>
</dbReference>
<dbReference type="InterPro" id="IPR017947">
    <property type="entry name" value="AryldialkylPase_Zn-BS"/>
</dbReference>
<dbReference type="GO" id="GO:0016788">
    <property type="term" value="F:hydrolase activity, acting on ester bonds"/>
    <property type="evidence" value="ECO:0007669"/>
    <property type="project" value="InterPro"/>
</dbReference>
<gene>
    <name evidence="3" type="ORF">METZ01_LOCUS347642</name>
</gene>
<dbReference type="EMBL" id="UINC01120355">
    <property type="protein sequence ID" value="SVC94788.1"/>
    <property type="molecule type" value="Genomic_DNA"/>
</dbReference>
<dbReference type="InterPro" id="IPR001559">
    <property type="entry name" value="Phosphotriesterase"/>
</dbReference>
<protein>
    <recommendedName>
        <fullName evidence="4">Phosphotriesterase-related protein</fullName>
    </recommendedName>
</protein>
<dbReference type="PROSITE" id="PS01322">
    <property type="entry name" value="PHOSPHOTRIESTERASE_1"/>
    <property type="match status" value="1"/>
</dbReference>
<keyword evidence="2" id="KW-0378">Hydrolase</keyword>
<accession>A0A382RCQ6</accession>
<sequence length="256" mass="28525">MQETEKSKFINSVLGPIDINTLGFTLSHEHVLTASAGLGISSPKLIDKNDLISRATKEFIKLKSSGIDSIIDVTTMDLGRDVEILREVSINSHVNIICATGTWRDIPRSFWYLRPSQIAELYIDEINKGIDQTQIKAGIIKVANDSEGITEEGEIILKAAAITCKQTGVPISTHSYARNKVGLEQIHIFNSENVDINKVYIGHSNDSTDVDYLEDIIQHGAWLGLDRLPGRNPDWKERADVTFQLINRGLEDKIML</sequence>
<dbReference type="InterPro" id="IPR032466">
    <property type="entry name" value="Metal_Hydrolase"/>
</dbReference>
<organism evidence="3">
    <name type="scientific">marine metagenome</name>
    <dbReference type="NCBI Taxonomy" id="408172"/>
    <lineage>
        <taxon>unclassified sequences</taxon>
        <taxon>metagenomes</taxon>
        <taxon>ecological metagenomes</taxon>
    </lineage>
</organism>